<evidence type="ECO:0000313" key="6">
    <source>
        <dbReference type="EMBL" id="NGO68771.1"/>
    </source>
</evidence>
<dbReference type="InterPro" id="IPR013517">
    <property type="entry name" value="FG-GAP"/>
</dbReference>
<dbReference type="InterPro" id="IPR009003">
    <property type="entry name" value="Peptidase_S1_PA"/>
</dbReference>
<dbReference type="RefSeq" id="WP_165298470.1">
    <property type="nucleotide sequence ID" value="NZ_JAAKZZ010000076.1"/>
</dbReference>
<dbReference type="SMART" id="SM00020">
    <property type="entry name" value="Tryp_SPc"/>
    <property type="match status" value="1"/>
</dbReference>
<dbReference type="AlphaFoldDB" id="A0A6G4WWC3"/>
<dbReference type="InterPro" id="IPR028994">
    <property type="entry name" value="Integrin_alpha_N"/>
</dbReference>
<dbReference type="PANTHER" id="PTHR24260:SF136">
    <property type="entry name" value="GH08193P-RELATED"/>
    <property type="match status" value="1"/>
</dbReference>
<dbReference type="SUPFAM" id="SSF50494">
    <property type="entry name" value="Trypsin-like serine proteases"/>
    <property type="match status" value="1"/>
</dbReference>
<dbReference type="Proteomes" id="UP000477722">
    <property type="component" value="Unassembled WGS sequence"/>
</dbReference>
<dbReference type="Pfam" id="PF00089">
    <property type="entry name" value="Trypsin"/>
    <property type="match status" value="1"/>
</dbReference>
<accession>A0A6G4WWC3</accession>
<evidence type="ECO:0000256" key="1">
    <source>
        <dbReference type="ARBA" id="ARBA00022729"/>
    </source>
</evidence>
<keyword evidence="7" id="KW-1185">Reference proteome</keyword>
<dbReference type="InterPro" id="IPR001254">
    <property type="entry name" value="Trypsin_dom"/>
</dbReference>
<dbReference type="PRINTS" id="PR00722">
    <property type="entry name" value="CHYMOTRYPSIN"/>
</dbReference>
<protein>
    <submittedName>
        <fullName evidence="6">Trypsin-like serine protease</fullName>
    </submittedName>
</protein>
<dbReference type="PROSITE" id="PS51470">
    <property type="entry name" value="FG_GAP"/>
    <property type="match status" value="1"/>
</dbReference>
<proteinExistence type="predicted"/>
<dbReference type="Gene3D" id="2.130.10.130">
    <property type="entry name" value="Integrin alpha, N-terminal"/>
    <property type="match status" value="2"/>
</dbReference>
<keyword evidence="3" id="KW-0325">Glycoprotein</keyword>
<dbReference type="InterPro" id="IPR001314">
    <property type="entry name" value="Peptidase_S1A"/>
</dbReference>
<evidence type="ECO:0000256" key="2">
    <source>
        <dbReference type="ARBA" id="ARBA00022737"/>
    </source>
</evidence>
<dbReference type="GO" id="GO:0006508">
    <property type="term" value="P:proteolysis"/>
    <property type="evidence" value="ECO:0007669"/>
    <property type="project" value="UniProtKB-KW"/>
</dbReference>
<dbReference type="PANTHER" id="PTHR24260">
    <property type="match status" value="1"/>
</dbReference>
<organism evidence="6 7">
    <name type="scientific">Streptomyces boncukensis</name>
    <dbReference type="NCBI Taxonomy" id="2711219"/>
    <lineage>
        <taxon>Bacteria</taxon>
        <taxon>Bacillati</taxon>
        <taxon>Actinomycetota</taxon>
        <taxon>Actinomycetes</taxon>
        <taxon>Kitasatosporales</taxon>
        <taxon>Streptomycetaceae</taxon>
        <taxon>Streptomyces</taxon>
    </lineage>
</organism>
<dbReference type="InterPro" id="IPR051333">
    <property type="entry name" value="CLIP_Serine_Protease"/>
</dbReference>
<evidence type="ECO:0000259" key="5">
    <source>
        <dbReference type="PROSITE" id="PS50240"/>
    </source>
</evidence>
<dbReference type="InterPro" id="IPR043504">
    <property type="entry name" value="Peptidase_S1_PA_chymotrypsin"/>
</dbReference>
<feature type="signal peptide" evidence="4">
    <location>
        <begin position="1"/>
        <end position="33"/>
    </location>
</feature>
<reference evidence="6 7" key="1">
    <citation type="submission" date="2020-02" db="EMBL/GenBank/DDBJ databases">
        <title>Whole-genome analyses of novel actinobacteria.</title>
        <authorList>
            <person name="Sahin N."/>
            <person name="Tatar D."/>
        </authorList>
    </citation>
    <scope>NUCLEOTIDE SEQUENCE [LARGE SCALE GENOMIC DNA]</scope>
    <source>
        <strain evidence="6 7">SB3404</strain>
    </source>
</reference>
<dbReference type="SMART" id="SM00191">
    <property type="entry name" value="Int_alpha"/>
    <property type="match status" value="3"/>
</dbReference>
<name>A0A6G4WWC3_9ACTN</name>
<keyword evidence="2" id="KW-0677">Repeat</keyword>
<gene>
    <name evidence="6" type="ORF">G5C65_10475</name>
</gene>
<feature type="domain" description="Peptidase S1" evidence="5">
    <location>
        <begin position="33"/>
        <end position="255"/>
    </location>
</feature>
<sequence>MHAHTKGRLRALVTLAACALTVPALTPLTSAQALTGPVDKNEAHGFTARLDIGDGKRACSAALVDEQWLLTAASCFADDPAQSLDVPAGAPAWKTTATVGRIDLTSTAGQVRQVVELVPRDDRDLVLARLDTPVTRAAPIPLETGAPSAEEELTATGYGRTKEDWSPLSLHSGTFTTGTPEANDLPVSGKDGVALCKGDTGGPLFRETSGGAKLAGISSRSYQGGCFGSDPEQTSTDAVSVRVDDLKPWVDAATERAPFTDFNGDGVRDIAVADPRATVGTEARAGLVRIAYGGGKGTAEISQDYPGVSGIPETGDQFGDALATVDYNLDGYTDLVVGTPREDIGKEADAGLAQIVYGSASGLGKETPTQALEQGKGKGAIGAALSEAGDRMGGALAAGTTTQGEPYLLIGVPGEDISGVVDCGNAYYLRGKTNVSVHQASPGVPGASEKGDRWGASAAGSPEHLAIGAPNEAIGSRADSGAVTVFRHTLNSDGRPTPLAGIDQNSTAPEINGGAETGDLFASSISMTPYRPTAGSSALPTDTILAIGSPGEGLSDADDAGRVVTVHIPADGAMTQLSDIHQGKPGVTGVVEAGDRFGAQVSAVSTAPGAVATGKNMLMAVGIPGEDIGTTADAGSIEVFSLLGAPGDSDVVVEPGTVGMPGTSGAGQKLGSSIHAAGTHLYAGLPSGPAPYGSAHTVPWRNITDAADDTVTTYEPGRNGLPAAGAAFGTVIR</sequence>
<dbReference type="GO" id="GO:0004252">
    <property type="term" value="F:serine-type endopeptidase activity"/>
    <property type="evidence" value="ECO:0007669"/>
    <property type="project" value="InterPro"/>
</dbReference>
<keyword evidence="6" id="KW-0378">Hydrolase</keyword>
<dbReference type="Gene3D" id="2.40.10.10">
    <property type="entry name" value="Trypsin-like serine proteases"/>
    <property type="match status" value="1"/>
</dbReference>
<evidence type="ECO:0000256" key="4">
    <source>
        <dbReference type="SAM" id="SignalP"/>
    </source>
</evidence>
<keyword evidence="6" id="KW-0645">Protease</keyword>
<comment type="caution">
    <text evidence="6">The sequence shown here is derived from an EMBL/GenBank/DDBJ whole genome shotgun (WGS) entry which is preliminary data.</text>
</comment>
<keyword evidence="1 4" id="KW-0732">Signal</keyword>
<evidence type="ECO:0000256" key="3">
    <source>
        <dbReference type="ARBA" id="ARBA00023180"/>
    </source>
</evidence>
<dbReference type="PROSITE" id="PS50240">
    <property type="entry name" value="TRYPSIN_DOM"/>
    <property type="match status" value="1"/>
</dbReference>
<dbReference type="EMBL" id="JAAKZZ010000076">
    <property type="protein sequence ID" value="NGO68771.1"/>
    <property type="molecule type" value="Genomic_DNA"/>
</dbReference>
<dbReference type="InterPro" id="IPR013519">
    <property type="entry name" value="Int_alpha_beta-p"/>
</dbReference>
<feature type="chain" id="PRO_5026157544" evidence="4">
    <location>
        <begin position="34"/>
        <end position="733"/>
    </location>
</feature>
<dbReference type="Pfam" id="PF01839">
    <property type="entry name" value="FG-GAP"/>
    <property type="match status" value="1"/>
</dbReference>
<dbReference type="SUPFAM" id="SSF69318">
    <property type="entry name" value="Integrin alpha N-terminal domain"/>
    <property type="match status" value="1"/>
</dbReference>
<evidence type="ECO:0000313" key="7">
    <source>
        <dbReference type="Proteomes" id="UP000477722"/>
    </source>
</evidence>